<proteinExistence type="predicted"/>
<evidence type="ECO:0000256" key="2">
    <source>
        <dbReference type="ARBA" id="ARBA00023242"/>
    </source>
</evidence>
<dbReference type="CDD" id="cd22906">
    <property type="entry name" value="HFD_DRAP1"/>
    <property type="match status" value="1"/>
</dbReference>
<keyword evidence="2" id="KW-0539">Nucleus</keyword>
<dbReference type="GO" id="GO:0046982">
    <property type="term" value="F:protein heterodimerization activity"/>
    <property type="evidence" value="ECO:0007669"/>
    <property type="project" value="InterPro"/>
</dbReference>
<dbReference type="AlphaFoldDB" id="A0A8C5HSI3"/>
<dbReference type="Pfam" id="PF00808">
    <property type="entry name" value="CBFD_NFYB_HMF"/>
    <property type="match status" value="1"/>
</dbReference>
<dbReference type="PANTHER" id="PTHR10252:SF103">
    <property type="entry name" value="DR1-ASSOCIATED COREPRESSOR-LIKE"/>
    <property type="match status" value="1"/>
</dbReference>
<name>A0A8C5HSI3_GOUWI</name>
<accession>A0A8C5HSI3</accession>
<feature type="region of interest" description="Disordered" evidence="3">
    <location>
        <begin position="129"/>
        <end position="155"/>
    </location>
</feature>
<dbReference type="GO" id="GO:0016251">
    <property type="term" value="F:RNA polymerase II general transcription initiation factor activity"/>
    <property type="evidence" value="ECO:0007669"/>
    <property type="project" value="TreeGrafter"/>
</dbReference>
<evidence type="ECO:0000256" key="3">
    <source>
        <dbReference type="SAM" id="MobiDB-lite"/>
    </source>
</evidence>
<dbReference type="SUPFAM" id="SSF47113">
    <property type="entry name" value="Histone-fold"/>
    <property type="match status" value="1"/>
</dbReference>
<dbReference type="InterPro" id="IPR009072">
    <property type="entry name" value="Histone-fold"/>
</dbReference>
<dbReference type="Gene3D" id="1.10.20.10">
    <property type="entry name" value="Histone, subunit A"/>
    <property type="match status" value="1"/>
</dbReference>
<dbReference type="PANTHER" id="PTHR10252">
    <property type="entry name" value="HISTONE-LIKE TRANSCRIPTION FACTOR CCAAT-RELATED"/>
    <property type="match status" value="1"/>
</dbReference>
<reference evidence="5" key="3">
    <citation type="submission" date="2025-09" db="UniProtKB">
        <authorList>
            <consortium name="Ensembl"/>
        </authorList>
    </citation>
    <scope>IDENTIFICATION</scope>
</reference>
<dbReference type="InterPro" id="IPR050568">
    <property type="entry name" value="Transcr_DNA_Rep_Reg"/>
</dbReference>
<protein>
    <submittedName>
        <fullName evidence="5">Dr1-associated corepressor-like</fullName>
    </submittedName>
</protein>
<evidence type="ECO:0000313" key="5">
    <source>
        <dbReference type="Ensembl" id="ENSGWIP00000049278.1"/>
    </source>
</evidence>
<organism evidence="5 6">
    <name type="scientific">Gouania willdenowi</name>
    <name type="common">Blunt-snouted clingfish</name>
    <name type="synonym">Lepadogaster willdenowi</name>
    <dbReference type="NCBI Taxonomy" id="441366"/>
    <lineage>
        <taxon>Eukaryota</taxon>
        <taxon>Metazoa</taxon>
        <taxon>Chordata</taxon>
        <taxon>Craniata</taxon>
        <taxon>Vertebrata</taxon>
        <taxon>Euteleostomi</taxon>
        <taxon>Actinopterygii</taxon>
        <taxon>Neopterygii</taxon>
        <taxon>Teleostei</taxon>
        <taxon>Neoteleostei</taxon>
        <taxon>Acanthomorphata</taxon>
        <taxon>Ovalentaria</taxon>
        <taxon>Blenniimorphae</taxon>
        <taxon>Blenniiformes</taxon>
        <taxon>Gobiesocoidei</taxon>
        <taxon>Gobiesocidae</taxon>
        <taxon>Gobiesocinae</taxon>
        <taxon>Gouania</taxon>
    </lineage>
</organism>
<evidence type="ECO:0000313" key="6">
    <source>
        <dbReference type="Proteomes" id="UP000694680"/>
    </source>
</evidence>
<keyword evidence="6" id="KW-1185">Reference proteome</keyword>
<evidence type="ECO:0000256" key="1">
    <source>
        <dbReference type="ARBA" id="ARBA00004123"/>
    </source>
</evidence>
<dbReference type="InterPro" id="IPR003958">
    <property type="entry name" value="CBFA_NFYB_domain"/>
</dbReference>
<evidence type="ECO:0000259" key="4">
    <source>
        <dbReference type="Pfam" id="PF00808"/>
    </source>
</evidence>
<gene>
    <name evidence="5" type="primary">LOC114455934</name>
</gene>
<feature type="domain" description="Transcription factor CBF/NF-Y/archaeal histone" evidence="4">
    <location>
        <begin position="13"/>
        <end position="74"/>
    </location>
</feature>
<reference evidence="5" key="1">
    <citation type="submission" date="2020-06" db="EMBL/GenBank/DDBJ databases">
        <authorList>
            <consortium name="Wellcome Sanger Institute Data Sharing"/>
        </authorList>
    </citation>
    <scope>NUCLEOTIDE SEQUENCE [LARGE SCALE GENOMIC DNA]</scope>
</reference>
<comment type="subcellular location">
    <subcellularLocation>
        <location evidence="1">Nucleus</location>
    </subcellularLocation>
</comment>
<dbReference type="GO" id="GO:0017054">
    <property type="term" value="C:negative cofactor 2 complex"/>
    <property type="evidence" value="ECO:0007669"/>
    <property type="project" value="TreeGrafter"/>
</dbReference>
<dbReference type="Proteomes" id="UP000694680">
    <property type="component" value="Chromosome 22"/>
</dbReference>
<reference evidence="5" key="2">
    <citation type="submission" date="2025-08" db="UniProtKB">
        <authorList>
            <consortium name="Ensembl"/>
        </authorList>
    </citation>
    <scope>IDENTIFICATION</scope>
</reference>
<dbReference type="GO" id="GO:0001046">
    <property type="term" value="F:core promoter sequence-specific DNA binding"/>
    <property type="evidence" value="ECO:0007669"/>
    <property type="project" value="TreeGrafter"/>
</dbReference>
<sequence>MPGHKRKYPVRFSPKRIKKMMQKDIEVGRMSMAVPVIISQALEIFLKSLLIKTFLVSQSKLSNTLSVAHMKQCVESEKPFQFLTDVMEQALCQGDGRAMSIWSLYRNNRREVCVQEPVEREQRMELKKMLNSRDDVSSSSCDKFGHSLFSPSKHR</sequence>
<dbReference type="Ensembl" id="ENSGWIT00000053270.1">
    <property type="protein sequence ID" value="ENSGWIP00000049278.1"/>
    <property type="gene ID" value="ENSGWIG00000024049.1"/>
</dbReference>